<feature type="non-terminal residue" evidence="1">
    <location>
        <position position="253"/>
    </location>
</feature>
<gene>
    <name evidence="1" type="ORF">BDN72DRAFT_879063</name>
</gene>
<dbReference type="EMBL" id="ML208353">
    <property type="protein sequence ID" value="TFK68399.1"/>
    <property type="molecule type" value="Genomic_DNA"/>
</dbReference>
<name>A0ACD3ASV0_9AGAR</name>
<protein>
    <submittedName>
        <fullName evidence="1">Uncharacterized protein</fullName>
    </submittedName>
</protein>
<accession>A0ACD3ASV0</accession>
<dbReference type="Proteomes" id="UP000308600">
    <property type="component" value="Unassembled WGS sequence"/>
</dbReference>
<proteinExistence type="predicted"/>
<sequence>MSSYPEHPSTLKMDWDDGDGLPLAQPEQSDRTESPENPFPRYSRVCGSIPPILMDIYPGITEEEYEWLASCLQKHMACTGGTGTYQAMKLEEYLLTCHQAAHPDEYVPMRGIDEQQQGVNVLENATPTATPSLEDLIRSVISICAQSGHFAYLVLTTRTQELQDFKFRIQQGLPQRIPSRYPLTISFDTPIGPTFLRHIKKMPNPRTPLLLNDSAPDEQHQILTVDTTGDRRSEGAPELGEDPMMVDEAEILE</sequence>
<reference evidence="1 2" key="1">
    <citation type="journal article" date="2019" name="Nat. Ecol. Evol.">
        <title>Megaphylogeny resolves global patterns of mushroom evolution.</title>
        <authorList>
            <person name="Varga T."/>
            <person name="Krizsan K."/>
            <person name="Foldi C."/>
            <person name="Dima B."/>
            <person name="Sanchez-Garcia M."/>
            <person name="Sanchez-Ramirez S."/>
            <person name="Szollosi G.J."/>
            <person name="Szarkandi J.G."/>
            <person name="Papp V."/>
            <person name="Albert L."/>
            <person name="Andreopoulos W."/>
            <person name="Angelini C."/>
            <person name="Antonin V."/>
            <person name="Barry K.W."/>
            <person name="Bougher N.L."/>
            <person name="Buchanan P."/>
            <person name="Buyck B."/>
            <person name="Bense V."/>
            <person name="Catcheside P."/>
            <person name="Chovatia M."/>
            <person name="Cooper J."/>
            <person name="Damon W."/>
            <person name="Desjardin D."/>
            <person name="Finy P."/>
            <person name="Geml J."/>
            <person name="Haridas S."/>
            <person name="Hughes K."/>
            <person name="Justo A."/>
            <person name="Karasinski D."/>
            <person name="Kautmanova I."/>
            <person name="Kiss B."/>
            <person name="Kocsube S."/>
            <person name="Kotiranta H."/>
            <person name="LaButti K.M."/>
            <person name="Lechner B.E."/>
            <person name="Liimatainen K."/>
            <person name="Lipzen A."/>
            <person name="Lukacs Z."/>
            <person name="Mihaltcheva S."/>
            <person name="Morgado L.N."/>
            <person name="Niskanen T."/>
            <person name="Noordeloos M.E."/>
            <person name="Ohm R.A."/>
            <person name="Ortiz-Santana B."/>
            <person name="Ovrebo C."/>
            <person name="Racz N."/>
            <person name="Riley R."/>
            <person name="Savchenko A."/>
            <person name="Shiryaev A."/>
            <person name="Soop K."/>
            <person name="Spirin V."/>
            <person name="Szebenyi C."/>
            <person name="Tomsovsky M."/>
            <person name="Tulloss R.E."/>
            <person name="Uehling J."/>
            <person name="Grigoriev I.V."/>
            <person name="Vagvolgyi C."/>
            <person name="Papp T."/>
            <person name="Martin F.M."/>
            <person name="Miettinen O."/>
            <person name="Hibbett D.S."/>
            <person name="Nagy L.G."/>
        </authorList>
    </citation>
    <scope>NUCLEOTIDE SEQUENCE [LARGE SCALE GENOMIC DNA]</scope>
    <source>
        <strain evidence="1 2">NL-1719</strain>
    </source>
</reference>
<organism evidence="1 2">
    <name type="scientific">Pluteus cervinus</name>
    <dbReference type="NCBI Taxonomy" id="181527"/>
    <lineage>
        <taxon>Eukaryota</taxon>
        <taxon>Fungi</taxon>
        <taxon>Dikarya</taxon>
        <taxon>Basidiomycota</taxon>
        <taxon>Agaricomycotina</taxon>
        <taxon>Agaricomycetes</taxon>
        <taxon>Agaricomycetidae</taxon>
        <taxon>Agaricales</taxon>
        <taxon>Pluteineae</taxon>
        <taxon>Pluteaceae</taxon>
        <taxon>Pluteus</taxon>
    </lineage>
</organism>
<evidence type="ECO:0000313" key="1">
    <source>
        <dbReference type="EMBL" id="TFK68399.1"/>
    </source>
</evidence>
<keyword evidence="2" id="KW-1185">Reference proteome</keyword>
<evidence type="ECO:0000313" key="2">
    <source>
        <dbReference type="Proteomes" id="UP000308600"/>
    </source>
</evidence>